<name>A0A7W3JM05_9MICO</name>
<evidence type="ECO:0000256" key="20">
    <source>
        <dbReference type="ARBA" id="ARBA00049032"/>
    </source>
</evidence>
<evidence type="ECO:0000313" key="24">
    <source>
        <dbReference type="Proteomes" id="UP000526083"/>
    </source>
</evidence>
<dbReference type="AlphaFoldDB" id="A0A7W3JM05"/>
<dbReference type="InterPro" id="IPR000086">
    <property type="entry name" value="NUDIX_hydrolase_dom"/>
</dbReference>
<comment type="catalytic activity">
    <reaction evidence="7">
        <text>8-oxo-dATP + H2O = 8-oxo-dAMP + diphosphate + H(+)</text>
        <dbReference type="Rhea" id="RHEA:65396"/>
        <dbReference type="ChEBI" id="CHEBI:15377"/>
        <dbReference type="ChEBI" id="CHEBI:15378"/>
        <dbReference type="ChEBI" id="CHEBI:33019"/>
        <dbReference type="ChEBI" id="CHEBI:71361"/>
        <dbReference type="ChEBI" id="CHEBI:172871"/>
    </reaction>
    <physiologicalReaction direction="left-to-right" evidence="7">
        <dbReference type="Rhea" id="RHEA:65397"/>
    </physiologicalReaction>
</comment>
<evidence type="ECO:0000259" key="22">
    <source>
        <dbReference type="PROSITE" id="PS51462"/>
    </source>
</evidence>
<evidence type="ECO:0000256" key="18">
    <source>
        <dbReference type="ARBA" id="ARBA00048002"/>
    </source>
</evidence>
<dbReference type="EC" id="3.6.1.56" evidence="11"/>
<dbReference type="GO" id="GO:0005737">
    <property type="term" value="C:cytoplasm"/>
    <property type="evidence" value="ECO:0007669"/>
    <property type="project" value="TreeGrafter"/>
</dbReference>
<keyword evidence="4" id="KW-0479">Metal-binding</keyword>
<dbReference type="GO" id="GO:0008828">
    <property type="term" value="F:dATP diphosphatase activity"/>
    <property type="evidence" value="ECO:0007669"/>
    <property type="project" value="UniProtKB-EC"/>
</dbReference>
<evidence type="ECO:0000256" key="17">
    <source>
        <dbReference type="ARBA" id="ARBA00032071"/>
    </source>
</evidence>
<dbReference type="Gene3D" id="3.90.79.10">
    <property type="entry name" value="Nucleoside Triphosphate Pyrophosphohydrolase"/>
    <property type="match status" value="1"/>
</dbReference>
<evidence type="ECO:0000313" key="23">
    <source>
        <dbReference type="EMBL" id="MBA8815290.1"/>
    </source>
</evidence>
<dbReference type="GO" id="GO:0008413">
    <property type="term" value="F:8-oxo-7,8-dihydroguanosine triphosphate pyrophosphatase activity"/>
    <property type="evidence" value="ECO:0007669"/>
    <property type="project" value="InterPro"/>
</dbReference>
<proteinExistence type="inferred from homology"/>
<evidence type="ECO:0000256" key="21">
    <source>
        <dbReference type="ARBA" id="ARBA00053094"/>
    </source>
</evidence>
<keyword evidence="5 23" id="KW-0378">Hydrolase</keyword>
<comment type="subunit">
    <text evidence="3">Monomer.</text>
</comment>
<evidence type="ECO:0000256" key="2">
    <source>
        <dbReference type="ARBA" id="ARBA00005582"/>
    </source>
</evidence>
<evidence type="ECO:0000256" key="8">
    <source>
        <dbReference type="ARBA" id="ARBA00024459"/>
    </source>
</evidence>
<dbReference type="GO" id="GO:0042262">
    <property type="term" value="P:DNA protection"/>
    <property type="evidence" value="ECO:0007669"/>
    <property type="project" value="InterPro"/>
</dbReference>
<sequence>MSLPEVCAVYMLRPAAGGGTEVLLGHKRTGLALGRVVGIGGKIERGETVVEGAVREVQEETELLVEASDLVAVGVLDYLFPSQPTWSQRSHVFTCTVWDGEPVETEEIVPRWYSIDNVPFDRMWDDAWRWLPGILRGESGLDAIFTFGDDLATVVNEAPRAVA</sequence>
<gene>
    <name evidence="23" type="ORF">FHX48_000342</name>
</gene>
<dbReference type="PANTHER" id="PTHR43758">
    <property type="entry name" value="7,8-DIHYDRO-8-OXOGUANINE TRIPHOSPHATASE"/>
    <property type="match status" value="1"/>
</dbReference>
<dbReference type="Proteomes" id="UP000526083">
    <property type="component" value="Unassembled WGS sequence"/>
</dbReference>
<comment type="similarity">
    <text evidence="2">Belongs to the Nudix hydrolase family.</text>
</comment>
<dbReference type="RefSeq" id="WP_167043945.1">
    <property type="nucleotide sequence ID" value="NZ_JAAOZB010000001.1"/>
</dbReference>
<protein>
    <recommendedName>
        <fullName evidence="12">Oxidized purine nucleoside triphosphate hydrolase</fullName>
        <ecNumber evidence="11">3.6.1.56</ecNumber>
    </recommendedName>
    <alternativeName>
        <fullName evidence="16">2-hydroxy-dATP diphosphatase</fullName>
    </alternativeName>
    <alternativeName>
        <fullName evidence="15">7,8-dihydro-8-oxoguanine triphosphatase</fullName>
    </alternativeName>
    <alternativeName>
        <fullName evidence="14">8-oxo-dGTPase</fullName>
    </alternativeName>
    <alternativeName>
        <fullName evidence="17">Methylated purine nucleoside triphosphate hydrolase</fullName>
    </alternativeName>
    <alternativeName>
        <fullName evidence="13">Nucleoside diphosphate-linked moiety X motif 1</fullName>
    </alternativeName>
</protein>
<comment type="catalytic activity">
    <reaction evidence="10">
        <text>2-oxo-ATP + H2O = 2-oxo-AMP + diphosphate + H(+)</text>
        <dbReference type="Rhea" id="RHEA:67392"/>
        <dbReference type="ChEBI" id="CHEBI:15377"/>
        <dbReference type="ChEBI" id="CHEBI:15378"/>
        <dbReference type="ChEBI" id="CHEBI:33019"/>
        <dbReference type="ChEBI" id="CHEBI:71395"/>
        <dbReference type="ChEBI" id="CHEBI:172878"/>
    </reaction>
    <physiologicalReaction direction="left-to-right" evidence="10">
        <dbReference type="Rhea" id="RHEA:67393"/>
    </physiologicalReaction>
</comment>
<comment type="catalytic activity">
    <reaction evidence="20">
        <text>N(6)-methyl-dATP + H2O = N(6)-methyl-dAMP + diphosphate + H(+)</text>
        <dbReference type="Rhea" id="RHEA:67604"/>
        <dbReference type="ChEBI" id="CHEBI:15377"/>
        <dbReference type="ChEBI" id="CHEBI:15378"/>
        <dbReference type="ChEBI" id="CHEBI:33019"/>
        <dbReference type="ChEBI" id="CHEBI:169976"/>
        <dbReference type="ChEBI" id="CHEBI:172872"/>
    </reaction>
    <physiologicalReaction direction="left-to-right" evidence="20">
        <dbReference type="Rhea" id="RHEA:67605"/>
    </physiologicalReaction>
</comment>
<evidence type="ECO:0000256" key="14">
    <source>
        <dbReference type="ARBA" id="ARBA00030634"/>
    </source>
</evidence>
<keyword evidence="24" id="KW-1185">Reference proteome</keyword>
<comment type="function">
    <text evidence="21">Oxidized purine nucleoside triphosphate hydrolase which is a prominent sanitizer of the oxidized nucleotide pool. Catalyzes the hydrolysis of 2-oxo-dATP (2-hydroxy-dATP) into 2-oxo-dAMP. Also has a significant hydrolase activity toward 2-oxo-ATP, 8-oxo-dGTP and 8-oxo-dATP. Through the hydrolysis of oxidized purine nucleoside triphosphates, prevents their incorporation into DNA and the subsequent transversions A:T to C:G and G:C to T:A. Also catalyzes the hydrolysis of methylated purine nucleoside triphosphate preventing their integration into DNA. Through this antimutagenic activity protects cells from oxidative stress.</text>
</comment>
<feature type="domain" description="Nudix hydrolase" evidence="22">
    <location>
        <begin position="2"/>
        <end position="136"/>
    </location>
</feature>
<dbReference type="SUPFAM" id="SSF55811">
    <property type="entry name" value="Nudix"/>
    <property type="match status" value="1"/>
</dbReference>
<comment type="cofactor">
    <cofactor evidence="1">
        <name>Mg(2+)</name>
        <dbReference type="ChEBI" id="CHEBI:18420"/>
    </cofactor>
</comment>
<dbReference type="PRINTS" id="PR01403">
    <property type="entry name" value="8OXTPHPHTASE"/>
</dbReference>
<evidence type="ECO:0000256" key="7">
    <source>
        <dbReference type="ARBA" id="ARBA00024448"/>
    </source>
</evidence>
<comment type="catalytic activity">
    <reaction evidence="9">
        <text>8-oxo-dGTP + H2O = 8-oxo-dGMP + diphosphate + H(+)</text>
        <dbReference type="Rhea" id="RHEA:31575"/>
        <dbReference type="ChEBI" id="CHEBI:15377"/>
        <dbReference type="ChEBI" id="CHEBI:15378"/>
        <dbReference type="ChEBI" id="CHEBI:33019"/>
        <dbReference type="ChEBI" id="CHEBI:63224"/>
        <dbReference type="ChEBI" id="CHEBI:77896"/>
    </reaction>
    <physiologicalReaction direction="left-to-right" evidence="9">
        <dbReference type="Rhea" id="RHEA:31576"/>
    </physiologicalReaction>
</comment>
<evidence type="ECO:0000256" key="9">
    <source>
        <dbReference type="ARBA" id="ARBA00024486"/>
    </source>
</evidence>
<evidence type="ECO:0000256" key="12">
    <source>
        <dbReference type="ARBA" id="ARBA00026218"/>
    </source>
</evidence>
<accession>A0A7W3JM05</accession>
<evidence type="ECO:0000256" key="15">
    <source>
        <dbReference type="ARBA" id="ARBA00030682"/>
    </source>
</evidence>
<dbReference type="InterPro" id="IPR015797">
    <property type="entry name" value="NUDIX_hydrolase-like_dom_sf"/>
</dbReference>
<evidence type="ECO:0000256" key="19">
    <source>
        <dbReference type="ARBA" id="ARBA00048894"/>
    </source>
</evidence>
<evidence type="ECO:0000256" key="1">
    <source>
        <dbReference type="ARBA" id="ARBA00001946"/>
    </source>
</evidence>
<evidence type="ECO:0000256" key="16">
    <source>
        <dbReference type="ARBA" id="ARBA00031927"/>
    </source>
</evidence>
<reference evidence="23 24" key="1">
    <citation type="submission" date="2020-07" db="EMBL/GenBank/DDBJ databases">
        <title>Sequencing the genomes of 1000 actinobacteria strains.</title>
        <authorList>
            <person name="Klenk H.-P."/>
        </authorList>
    </citation>
    <scope>NUCLEOTIDE SEQUENCE [LARGE SCALE GENOMIC DNA]</scope>
    <source>
        <strain evidence="23 24">DSM 27576</strain>
    </source>
</reference>
<dbReference type="InterPro" id="IPR003563">
    <property type="entry name" value="8ODP"/>
</dbReference>
<evidence type="ECO:0000256" key="13">
    <source>
        <dbReference type="ARBA" id="ARBA00029673"/>
    </source>
</evidence>
<dbReference type="GO" id="GO:0046872">
    <property type="term" value="F:metal ion binding"/>
    <property type="evidence" value="ECO:0007669"/>
    <property type="project" value="UniProtKB-KW"/>
</dbReference>
<comment type="caution">
    <text evidence="23">The sequence shown here is derived from an EMBL/GenBank/DDBJ whole genome shotgun (WGS) entry which is preliminary data.</text>
</comment>
<evidence type="ECO:0000256" key="4">
    <source>
        <dbReference type="ARBA" id="ARBA00022723"/>
    </source>
</evidence>
<evidence type="ECO:0000256" key="11">
    <source>
        <dbReference type="ARBA" id="ARBA00026103"/>
    </source>
</evidence>
<dbReference type="CDD" id="cd03427">
    <property type="entry name" value="NUDIX_MTH1_Nudt1"/>
    <property type="match status" value="1"/>
</dbReference>
<evidence type="ECO:0000256" key="10">
    <source>
        <dbReference type="ARBA" id="ARBA00024596"/>
    </source>
</evidence>
<organism evidence="23 24">
    <name type="scientific">Microbacterium halimionae</name>
    <dbReference type="NCBI Taxonomy" id="1526413"/>
    <lineage>
        <taxon>Bacteria</taxon>
        <taxon>Bacillati</taxon>
        <taxon>Actinomycetota</taxon>
        <taxon>Actinomycetes</taxon>
        <taxon>Micrococcales</taxon>
        <taxon>Microbacteriaceae</taxon>
        <taxon>Microbacterium</taxon>
    </lineage>
</organism>
<evidence type="ECO:0000256" key="6">
    <source>
        <dbReference type="ARBA" id="ARBA00022842"/>
    </source>
</evidence>
<comment type="catalytic activity">
    <reaction evidence="8">
        <text>2-oxo-dATP + H2O = 2-oxo-dAMP + diphosphate + H(+)</text>
        <dbReference type="Rhea" id="RHEA:31583"/>
        <dbReference type="ChEBI" id="CHEBI:15377"/>
        <dbReference type="ChEBI" id="CHEBI:15378"/>
        <dbReference type="ChEBI" id="CHEBI:33019"/>
        <dbReference type="ChEBI" id="CHEBI:63212"/>
        <dbReference type="ChEBI" id="CHEBI:77897"/>
        <dbReference type="EC" id="3.6.1.56"/>
    </reaction>
    <physiologicalReaction direction="left-to-right" evidence="8">
        <dbReference type="Rhea" id="RHEA:31584"/>
    </physiologicalReaction>
</comment>
<dbReference type="Pfam" id="PF00293">
    <property type="entry name" value="NUDIX"/>
    <property type="match status" value="1"/>
</dbReference>
<evidence type="ECO:0000256" key="5">
    <source>
        <dbReference type="ARBA" id="ARBA00022801"/>
    </source>
</evidence>
<dbReference type="EMBL" id="JACGWY010000001">
    <property type="protein sequence ID" value="MBA8815290.1"/>
    <property type="molecule type" value="Genomic_DNA"/>
</dbReference>
<comment type="catalytic activity">
    <reaction evidence="18">
        <text>N(6)-methyl-ATP + H2O = N(6)-methyl-AMP + diphosphate + H(+)</text>
        <dbReference type="Rhea" id="RHEA:67608"/>
        <dbReference type="ChEBI" id="CHEBI:15377"/>
        <dbReference type="ChEBI" id="CHEBI:15378"/>
        <dbReference type="ChEBI" id="CHEBI:33019"/>
        <dbReference type="ChEBI" id="CHEBI:144842"/>
        <dbReference type="ChEBI" id="CHEBI:172873"/>
    </reaction>
    <physiologicalReaction direction="left-to-right" evidence="18">
        <dbReference type="Rhea" id="RHEA:67609"/>
    </physiologicalReaction>
</comment>
<evidence type="ECO:0000256" key="3">
    <source>
        <dbReference type="ARBA" id="ARBA00011245"/>
    </source>
</evidence>
<dbReference type="PROSITE" id="PS51462">
    <property type="entry name" value="NUDIX"/>
    <property type="match status" value="1"/>
</dbReference>
<comment type="catalytic activity">
    <reaction evidence="19">
        <text>O(6)-methyl-dGTP + H2O = O(6)-methyl-dGMP + diphosphate + H(+)</text>
        <dbReference type="Rhea" id="RHEA:67600"/>
        <dbReference type="ChEBI" id="CHEBI:15377"/>
        <dbReference type="ChEBI" id="CHEBI:15378"/>
        <dbReference type="ChEBI" id="CHEBI:33019"/>
        <dbReference type="ChEBI" id="CHEBI:169974"/>
        <dbReference type="ChEBI" id="CHEBI:169975"/>
    </reaction>
    <physiologicalReaction direction="left-to-right" evidence="19">
        <dbReference type="Rhea" id="RHEA:67601"/>
    </physiologicalReaction>
</comment>
<dbReference type="PANTHER" id="PTHR43758:SF2">
    <property type="entry name" value="OXIDIZED PURINE NUCLEOSIDE TRIPHOSPHATE HYDROLASE"/>
    <property type="match status" value="1"/>
</dbReference>
<keyword evidence="6" id="KW-0460">Magnesium</keyword>